<dbReference type="Pfam" id="PF08495">
    <property type="entry name" value="FIST"/>
    <property type="match status" value="1"/>
</dbReference>
<dbReference type="SMART" id="SM01204">
    <property type="entry name" value="FIST_C"/>
    <property type="match status" value="1"/>
</dbReference>
<dbReference type="AlphaFoldDB" id="A0AAW9PYC3"/>
<protein>
    <submittedName>
        <fullName evidence="3">FIST N-terminal domain-containing protein</fullName>
    </submittedName>
</protein>
<organism evidence="3 4">
    <name type="scientific">Tumidithrix elongata BACA0141</name>
    <dbReference type="NCBI Taxonomy" id="2716417"/>
    <lineage>
        <taxon>Bacteria</taxon>
        <taxon>Bacillati</taxon>
        <taxon>Cyanobacteriota</taxon>
        <taxon>Cyanophyceae</taxon>
        <taxon>Pseudanabaenales</taxon>
        <taxon>Pseudanabaenaceae</taxon>
        <taxon>Tumidithrix</taxon>
        <taxon>Tumidithrix elongata</taxon>
    </lineage>
</organism>
<dbReference type="Pfam" id="PF10442">
    <property type="entry name" value="FIST_C"/>
    <property type="match status" value="1"/>
</dbReference>
<gene>
    <name evidence="3" type="ORF">V2H45_22260</name>
</gene>
<accession>A0AAW9PYC3</accession>
<comment type="caution">
    <text evidence="3">The sequence shown here is derived from an EMBL/GenBank/DDBJ whole genome shotgun (WGS) entry which is preliminary data.</text>
</comment>
<sequence>MLKIAVGHSNDPDSLEAVNEVLEQCQSTLGGEKPQAGILFSALDFEHSLLLQRIHEVFPDIELIGGTTDGEVSSILKFQQDSLTLMLFCSDEMEIRAAVGRDIAQNPLAIAQHTVKEAKSRLTLAPKLCIAIPESLTTSVSTIVQGLRLGLGDIPIFGGATADQLRVKQTYQFFKTEVLSDSVPILLFAGNLLFSHGIASGWRPIGKRSLVTKVEANTIYEIDGKPALDFYNYYLNDFAPDVAYPLAVFSPGETQYFLRGSVSHDLVLGSITMLGDVPEHSTVQITDASLEDIILASQTSYADALSSYPGKEPVAALFFSCAWRRIVMGTRTHEEYSAIAQSAKLPIVNCGFYTYGEIAPLEPFGQTFFHNTTFVTLLLGSR</sequence>
<name>A0AAW9PYC3_9CYAN</name>
<evidence type="ECO:0000313" key="3">
    <source>
        <dbReference type="EMBL" id="MEE3719472.1"/>
    </source>
</evidence>
<dbReference type="InterPro" id="IPR019494">
    <property type="entry name" value="FIST_C"/>
</dbReference>
<reference evidence="3" key="1">
    <citation type="submission" date="2024-01" db="EMBL/GenBank/DDBJ databases">
        <title>Bank of Algae and Cyanobacteria of the Azores (BACA) strain genomes.</title>
        <authorList>
            <person name="Luz R."/>
            <person name="Cordeiro R."/>
            <person name="Fonseca A."/>
            <person name="Goncalves V."/>
        </authorList>
    </citation>
    <scope>NUCLEOTIDE SEQUENCE</scope>
    <source>
        <strain evidence="3">BACA0141</strain>
    </source>
</reference>
<dbReference type="InterPro" id="IPR013702">
    <property type="entry name" value="FIST_domain_N"/>
</dbReference>
<evidence type="ECO:0000259" key="2">
    <source>
        <dbReference type="SMART" id="SM01204"/>
    </source>
</evidence>
<proteinExistence type="predicted"/>
<dbReference type="SMART" id="SM00897">
    <property type="entry name" value="FIST"/>
    <property type="match status" value="1"/>
</dbReference>
<feature type="domain" description="FIST C-domain" evidence="2">
    <location>
        <begin position="227"/>
        <end position="361"/>
    </location>
</feature>
<keyword evidence="4" id="KW-1185">Reference proteome</keyword>
<dbReference type="PANTHER" id="PTHR40252">
    <property type="entry name" value="BLR0328 PROTEIN"/>
    <property type="match status" value="1"/>
</dbReference>
<evidence type="ECO:0000259" key="1">
    <source>
        <dbReference type="SMART" id="SM00897"/>
    </source>
</evidence>
<feature type="domain" description="FIST" evidence="1">
    <location>
        <begin position="33"/>
        <end position="226"/>
    </location>
</feature>
<dbReference type="Proteomes" id="UP001333818">
    <property type="component" value="Unassembled WGS sequence"/>
</dbReference>
<dbReference type="PANTHER" id="PTHR40252:SF2">
    <property type="entry name" value="BLR0328 PROTEIN"/>
    <property type="match status" value="1"/>
</dbReference>
<dbReference type="EMBL" id="JAZBJZ010000136">
    <property type="protein sequence ID" value="MEE3719472.1"/>
    <property type="molecule type" value="Genomic_DNA"/>
</dbReference>
<evidence type="ECO:0000313" key="4">
    <source>
        <dbReference type="Proteomes" id="UP001333818"/>
    </source>
</evidence>
<dbReference type="RefSeq" id="WP_330485908.1">
    <property type="nucleotide sequence ID" value="NZ_JAZBJZ010000136.1"/>
</dbReference>